<protein>
    <submittedName>
        <fullName evidence="2">Uncharacterized protein</fullName>
    </submittedName>
</protein>
<sequence length="231" mass="26596">MDRCTKNHQYSYEVPVVDNWEDLLDSDNEEDKNSPINSLQKCPDLKSSNITNNNIIKDQNPNLIDELSEEMRCQKLTEEMDESAMDDLFDGFITIPNKFQDQKSISNTKLLSSTLNVSSDPFISINLSSYGKVEAIALKFADKIRPALAKSPAWLRFIDICLNEIFPKMDLKDLKTLKKKVDQQIQIKEKDISKSQQKKKPSDISTLSRNYKEELDIFDGIDLLDEESDEY</sequence>
<dbReference type="OMA" id="DCEQFAT"/>
<dbReference type="OrthoDB" id="20381at2759"/>
<reference evidence="2" key="1">
    <citation type="submission" date="2008-06" db="EMBL/GenBank/DDBJ databases">
        <authorList>
            <person name="Lorenzi H."/>
            <person name="Inman J."/>
            <person name="Miller J."/>
            <person name="Schobel S."/>
            <person name="Amedeo P."/>
            <person name="Caler E.V."/>
            <person name="da Silva J."/>
        </authorList>
    </citation>
    <scope>NUCLEOTIDE SEQUENCE [LARGE SCALE GENOMIC DNA]</scope>
    <source>
        <strain evidence="2">RN66</strain>
    </source>
</reference>
<feature type="coiled-coil region" evidence="1">
    <location>
        <begin position="171"/>
        <end position="198"/>
    </location>
</feature>
<organism evidence="2 3">
    <name type="scientific">Cryptosporidium muris (strain RN66)</name>
    <dbReference type="NCBI Taxonomy" id="441375"/>
    <lineage>
        <taxon>Eukaryota</taxon>
        <taxon>Sar</taxon>
        <taxon>Alveolata</taxon>
        <taxon>Apicomplexa</taxon>
        <taxon>Conoidasida</taxon>
        <taxon>Coccidia</taxon>
        <taxon>Eucoccidiorida</taxon>
        <taxon>Eimeriorina</taxon>
        <taxon>Cryptosporidiidae</taxon>
        <taxon>Cryptosporidium</taxon>
    </lineage>
</organism>
<dbReference type="AlphaFoldDB" id="B6AG88"/>
<evidence type="ECO:0000256" key="1">
    <source>
        <dbReference type="SAM" id="Coils"/>
    </source>
</evidence>
<dbReference type="EMBL" id="DS989732">
    <property type="protein sequence ID" value="EEA07229.1"/>
    <property type="molecule type" value="Genomic_DNA"/>
</dbReference>
<dbReference type="VEuPathDB" id="CryptoDB:CMU_001000"/>
<name>B6AG88_CRYMR</name>
<dbReference type="eggNOG" id="ENOG502S7V4">
    <property type="taxonomic scope" value="Eukaryota"/>
</dbReference>
<dbReference type="GeneID" id="6996796"/>
<keyword evidence="3" id="KW-1185">Reference proteome</keyword>
<dbReference type="Proteomes" id="UP000001460">
    <property type="component" value="Unassembled WGS sequence"/>
</dbReference>
<accession>B6AG88</accession>
<proteinExistence type="predicted"/>
<keyword evidence="1" id="KW-0175">Coiled coil</keyword>
<evidence type="ECO:0000313" key="2">
    <source>
        <dbReference type="EMBL" id="EEA07229.1"/>
    </source>
</evidence>
<gene>
    <name evidence="2" type="ORF">CMU_001000</name>
</gene>
<evidence type="ECO:0000313" key="3">
    <source>
        <dbReference type="Proteomes" id="UP000001460"/>
    </source>
</evidence>
<dbReference type="RefSeq" id="XP_002141578.1">
    <property type="nucleotide sequence ID" value="XM_002141542.1"/>
</dbReference>